<dbReference type="GO" id="GO:0022857">
    <property type="term" value="F:transmembrane transporter activity"/>
    <property type="evidence" value="ECO:0007669"/>
    <property type="project" value="InterPro"/>
</dbReference>
<dbReference type="Proteomes" id="UP000054304">
    <property type="component" value="Unassembled WGS sequence"/>
</dbReference>
<feature type="transmembrane region" description="Helical" evidence="6">
    <location>
        <begin position="484"/>
        <end position="504"/>
    </location>
</feature>
<feature type="compositionally biased region" description="Polar residues" evidence="5">
    <location>
        <begin position="596"/>
        <end position="607"/>
    </location>
</feature>
<evidence type="ECO:0000313" key="8">
    <source>
        <dbReference type="Proteomes" id="UP000054304"/>
    </source>
</evidence>
<dbReference type="Pfam" id="PF07690">
    <property type="entry name" value="MFS_1"/>
    <property type="match status" value="1"/>
</dbReference>
<sequence length="607" mass="65946">MAEAQTQRVSDESDEVSALLGPDLEGLETAVEHTGEAILANTINNGDSVDTNEGRWFKESQRHHTRFGWRKPGVEILCFVIGLLTFAESLILSPTIVMSVEKTCEVAMRDGVCDMAQAQKVFSEIQSVRMLLAGTVSTLLAGKLGELSDRFGRKPILQYIGCVRLISIVAIMYTILPQTPFSKTGIMLANSVLSVGADLMVLIATGNSYLADCTDPASRTMALSFLMSTIYGTMGTGPLVGSAVVRLSNNNNFAPFIFAAVLVLGCILFVTFGLVESRHAQALEHSQLKAQDRRRSFDSILSNTSSSSLHNRGRYHMVMFLDLLSPLKKLWLPPSADGSLVARRSVLALIGMDVCYMMSTAAIMGPMVLFGTYKYHWTSVTLGYFMSLVGIGRTLILLVFAPLLLVWLKKRHTRLDNSVDNIDLISMRVAMISITTSIAAAAVGDRRGYSMILFACFQNVSAIFSPTVQATAVKYFTHSSLGEVFGALALVRSATMLIFPAVFFQVYSKTVKEHAMAFMVVPLCAAALAVGVSYTLEAVTDPERLRRRSQMSLRPDSAGYTNPDPGASKSTDRRASTSQTLRVPTSRNGDIAPKDNNPTLASLSSSS</sequence>
<dbReference type="RefSeq" id="XP_022630655.1">
    <property type="nucleotide sequence ID" value="XM_022775289.1"/>
</dbReference>
<dbReference type="GO" id="GO:0016020">
    <property type="term" value="C:membrane"/>
    <property type="evidence" value="ECO:0007669"/>
    <property type="project" value="UniProtKB-SubCell"/>
</dbReference>
<dbReference type="SUPFAM" id="SSF103473">
    <property type="entry name" value="MFS general substrate transporter"/>
    <property type="match status" value="1"/>
</dbReference>
<dbReference type="Gene3D" id="1.20.1250.20">
    <property type="entry name" value="MFS general substrate transporter like domains"/>
    <property type="match status" value="1"/>
</dbReference>
<feature type="transmembrane region" description="Helical" evidence="6">
    <location>
        <begin position="188"/>
        <end position="210"/>
    </location>
</feature>
<dbReference type="STRING" id="1245769.A0A0C7N969"/>
<evidence type="ECO:0000256" key="5">
    <source>
        <dbReference type="SAM" id="MobiDB-lite"/>
    </source>
</evidence>
<feature type="compositionally biased region" description="Polar residues" evidence="5">
    <location>
        <begin position="576"/>
        <end position="588"/>
    </location>
</feature>
<dbReference type="HOGENOM" id="CLU_017517_2_1_1"/>
<organism evidence="7 8">
    <name type="scientific">Lachancea lanzarotensis</name>
    <dbReference type="NCBI Taxonomy" id="1245769"/>
    <lineage>
        <taxon>Eukaryota</taxon>
        <taxon>Fungi</taxon>
        <taxon>Dikarya</taxon>
        <taxon>Ascomycota</taxon>
        <taxon>Saccharomycotina</taxon>
        <taxon>Saccharomycetes</taxon>
        <taxon>Saccharomycetales</taxon>
        <taxon>Saccharomycetaceae</taxon>
        <taxon>Lachancea</taxon>
    </lineage>
</organism>
<protein>
    <submittedName>
        <fullName evidence="7">LALA0S11e04324g1_1</fullName>
    </submittedName>
</protein>
<feature type="transmembrane region" description="Helical" evidence="6">
    <location>
        <begin position="125"/>
        <end position="144"/>
    </location>
</feature>
<dbReference type="AlphaFoldDB" id="A0A0C7N969"/>
<keyword evidence="4 6" id="KW-0472">Membrane</keyword>
<evidence type="ECO:0000313" key="7">
    <source>
        <dbReference type="EMBL" id="CEP64448.1"/>
    </source>
</evidence>
<dbReference type="GeneID" id="34687998"/>
<feature type="transmembrane region" description="Helical" evidence="6">
    <location>
        <begin position="253"/>
        <end position="275"/>
    </location>
</feature>
<comment type="subcellular location">
    <subcellularLocation>
        <location evidence="1">Membrane</location>
        <topology evidence="1">Multi-pass membrane protein</topology>
    </subcellularLocation>
</comment>
<dbReference type="OrthoDB" id="3026777at2759"/>
<dbReference type="PANTHER" id="PTHR23507:SF1">
    <property type="entry name" value="FI18259P1-RELATED"/>
    <property type="match status" value="1"/>
</dbReference>
<dbReference type="PANTHER" id="PTHR23507">
    <property type="entry name" value="ZGC:174356"/>
    <property type="match status" value="1"/>
</dbReference>
<dbReference type="InterPro" id="IPR036259">
    <property type="entry name" value="MFS_trans_sf"/>
</dbReference>
<name>A0A0C7N969_9SACH</name>
<feature type="transmembrane region" description="Helical" evidence="6">
    <location>
        <begin position="382"/>
        <end position="405"/>
    </location>
</feature>
<keyword evidence="8" id="KW-1185">Reference proteome</keyword>
<evidence type="ECO:0000256" key="3">
    <source>
        <dbReference type="ARBA" id="ARBA00022989"/>
    </source>
</evidence>
<keyword evidence="2 6" id="KW-0812">Transmembrane</keyword>
<dbReference type="InterPro" id="IPR011701">
    <property type="entry name" value="MFS"/>
</dbReference>
<dbReference type="EMBL" id="LN736370">
    <property type="protein sequence ID" value="CEP64448.1"/>
    <property type="molecule type" value="Genomic_DNA"/>
</dbReference>
<evidence type="ECO:0000256" key="2">
    <source>
        <dbReference type="ARBA" id="ARBA00022692"/>
    </source>
</evidence>
<feature type="transmembrane region" description="Helical" evidence="6">
    <location>
        <begin position="346"/>
        <end position="370"/>
    </location>
</feature>
<keyword evidence="3 6" id="KW-1133">Transmembrane helix</keyword>
<feature type="transmembrane region" description="Helical" evidence="6">
    <location>
        <begin position="222"/>
        <end position="241"/>
    </location>
</feature>
<feature type="region of interest" description="Disordered" evidence="5">
    <location>
        <begin position="545"/>
        <end position="607"/>
    </location>
</feature>
<reference evidence="7 8" key="1">
    <citation type="submission" date="2014-12" db="EMBL/GenBank/DDBJ databases">
        <authorList>
            <person name="Neuveglise Cecile"/>
        </authorList>
    </citation>
    <scope>NUCLEOTIDE SEQUENCE [LARGE SCALE GENOMIC DNA]</scope>
    <source>
        <strain evidence="7 8">CBS 12615</strain>
    </source>
</reference>
<feature type="transmembrane region" description="Helical" evidence="6">
    <location>
        <begin position="76"/>
        <end position="100"/>
    </location>
</feature>
<proteinExistence type="predicted"/>
<evidence type="ECO:0000256" key="4">
    <source>
        <dbReference type="ARBA" id="ARBA00023136"/>
    </source>
</evidence>
<gene>
    <name evidence="7" type="ORF">LALA0_S11e04324g</name>
</gene>
<feature type="transmembrane region" description="Helical" evidence="6">
    <location>
        <begin position="156"/>
        <end position="176"/>
    </location>
</feature>
<feature type="transmembrane region" description="Helical" evidence="6">
    <location>
        <begin position="516"/>
        <end position="539"/>
    </location>
</feature>
<evidence type="ECO:0000256" key="1">
    <source>
        <dbReference type="ARBA" id="ARBA00004141"/>
    </source>
</evidence>
<accession>A0A0C7N969</accession>
<evidence type="ECO:0000256" key="6">
    <source>
        <dbReference type="SAM" id="Phobius"/>
    </source>
</evidence>